<dbReference type="EMBL" id="FTNO01000001">
    <property type="protein sequence ID" value="SIQ88474.1"/>
    <property type="molecule type" value="Genomic_DNA"/>
</dbReference>
<dbReference type="GO" id="GO:0046872">
    <property type="term" value="F:metal ion binding"/>
    <property type="evidence" value="ECO:0007669"/>
    <property type="project" value="UniProtKB-KW"/>
</dbReference>
<dbReference type="NCBIfam" id="NF011635">
    <property type="entry name" value="PRK15061.1"/>
    <property type="match status" value="1"/>
</dbReference>
<organism evidence="12 13">
    <name type="scientific">Haladaptatus litoreus</name>
    <dbReference type="NCBI Taxonomy" id="553468"/>
    <lineage>
        <taxon>Archaea</taxon>
        <taxon>Methanobacteriati</taxon>
        <taxon>Methanobacteriota</taxon>
        <taxon>Stenosarchaea group</taxon>
        <taxon>Halobacteria</taxon>
        <taxon>Halobacteriales</taxon>
        <taxon>Haladaptataceae</taxon>
        <taxon>Haladaptatus</taxon>
    </lineage>
</organism>
<evidence type="ECO:0000256" key="5">
    <source>
        <dbReference type="ARBA" id="ARBA00023004"/>
    </source>
</evidence>
<dbReference type="PRINTS" id="PR00458">
    <property type="entry name" value="PEROXIDASE"/>
</dbReference>
<dbReference type="FunFam" id="1.10.420.10:FF:000004">
    <property type="entry name" value="Catalase-peroxidase"/>
    <property type="match status" value="1"/>
</dbReference>
<dbReference type="InterPro" id="IPR019793">
    <property type="entry name" value="Peroxidases_heam-ligand_BS"/>
</dbReference>
<accession>A0A1N6WEJ4</accession>
<evidence type="ECO:0000256" key="3">
    <source>
        <dbReference type="ARBA" id="ARBA00022723"/>
    </source>
</evidence>
<dbReference type="Gene3D" id="1.10.420.10">
    <property type="entry name" value="Peroxidase, domain 2"/>
    <property type="match status" value="2"/>
</dbReference>
<name>A0A1N6WEJ4_9EURY</name>
<dbReference type="PANTHER" id="PTHR30555">
    <property type="entry name" value="HYDROPEROXIDASE I, BIFUNCTIONAL CATALASE-PEROXIDASE"/>
    <property type="match status" value="1"/>
</dbReference>
<sequence>MSEDARNHDWWPNQLDLEILDQNARQVDPMGEEFDYAEEFEKLDLDEVKADIEEVMTTSQDWWPADYGHYGPLFIRMAWHSAGTYRTSDGRGGAAGGTQRFAPLNSWPDNANLDKARRLLWPVKQKYGRKLSWADLLVLTGNVALESMGFETFGFAGGREDAFEPDKAVYWGPEDEMEASERFDDGGELEQPFGATVMGLIYVNPEGPDGEPEPLASAENIREAFGRMAMNDEETAALIAGGHTFGKVHGADSGDNLGPEPEAAPIEKQGLGWESSHGSGKGGDTITSGIEGPWTDAPVSWDMGYLDNLLDYEWEPEKGPGGAWQWTPTDEELQNTVPDAHDSSEKRTPMMLTTDVALKKDPEYREIIERFQENPNEFQEAFAKAWYKLIHRDMGPPTRFLGPEVPDEEMLWQDPIPDADYELVGEQAVAELKAEILDSELSTSQLVKTAWASASTYRDSDKRGGANGGRIRLEPQRSWEVNEPEQLATVLDTLENIREEFNSSQSDGTKVSLADLIVLGGNAAVEQAAADAGYDVDVPFEPGRTDASQEQTDVESFEALEPDADGFRNYLGDEADRPAEELLVDKAELLNLTAPEMTVLVGGLRVLDANYDDSDLGVFTDEPETLTNHFFVNLLDMDTEWEPVSDDEAVFEGRDRETGEVKRKGTRADLIFGSNSRLRAVADVYASNDAEKKFVQDFVETWHKVMTLDRFDLE</sequence>
<evidence type="ECO:0000256" key="2">
    <source>
        <dbReference type="ARBA" id="ARBA00022617"/>
    </source>
</evidence>
<dbReference type="CDD" id="cd00649">
    <property type="entry name" value="catalase_peroxidase_1"/>
    <property type="match status" value="1"/>
</dbReference>
<dbReference type="GO" id="GO:0005829">
    <property type="term" value="C:cytosol"/>
    <property type="evidence" value="ECO:0007669"/>
    <property type="project" value="TreeGrafter"/>
</dbReference>
<evidence type="ECO:0000256" key="7">
    <source>
        <dbReference type="ARBA" id="ARBA00049145"/>
    </source>
</evidence>
<evidence type="ECO:0000256" key="6">
    <source>
        <dbReference type="ARBA" id="ARBA00023324"/>
    </source>
</evidence>
<feature type="domain" description="Plant heme peroxidase family profile" evidence="11">
    <location>
        <begin position="113"/>
        <end position="389"/>
    </location>
</feature>
<dbReference type="GO" id="GO:0020037">
    <property type="term" value="F:heme binding"/>
    <property type="evidence" value="ECO:0007669"/>
    <property type="project" value="InterPro"/>
</dbReference>
<dbReference type="PROSITE" id="PS00435">
    <property type="entry name" value="PEROXIDASE_1"/>
    <property type="match status" value="1"/>
</dbReference>
<dbReference type="CDD" id="cd08200">
    <property type="entry name" value="catalase_peroxidase_2"/>
    <property type="match status" value="1"/>
</dbReference>
<dbReference type="PROSITE" id="PS00436">
    <property type="entry name" value="PEROXIDASE_2"/>
    <property type="match status" value="1"/>
</dbReference>
<keyword evidence="13" id="KW-1185">Reference proteome</keyword>
<comment type="catalytic activity">
    <reaction evidence="7 9 10">
        <text>2 H2O2 = O2 + 2 H2O</text>
        <dbReference type="Rhea" id="RHEA:20309"/>
        <dbReference type="ChEBI" id="CHEBI:15377"/>
        <dbReference type="ChEBI" id="CHEBI:15379"/>
        <dbReference type="ChEBI" id="CHEBI:16240"/>
        <dbReference type="EC" id="1.11.1.21"/>
    </reaction>
</comment>
<dbReference type="SUPFAM" id="SSF48113">
    <property type="entry name" value="Heme-dependent peroxidases"/>
    <property type="match status" value="2"/>
</dbReference>
<comment type="similarity">
    <text evidence="9 10">Belongs to the peroxidase family. Peroxidase/catalase subfamily.</text>
</comment>
<reference evidence="13" key="1">
    <citation type="submission" date="2017-01" db="EMBL/GenBank/DDBJ databases">
        <authorList>
            <person name="Varghese N."/>
            <person name="Submissions S."/>
        </authorList>
    </citation>
    <scope>NUCLEOTIDE SEQUENCE [LARGE SCALE GENOMIC DNA]</scope>
    <source>
        <strain evidence="13">CGMCC 1.7737</strain>
    </source>
</reference>
<evidence type="ECO:0000313" key="13">
    <source>
        <dbReference type="Proteomes" id="UP000186914"/>
    </source>
</evidence>
<dbReference type="InterPro" id="IPR002016">
    <property type="entry name" value="Haem_peroxidase"/>
</dbReference>
<dbReference type="InterPro" id="IPR019794">
    <property type="entry name" value="Peroxidases_AS"/>
</dbReference>
<dbReference type="InterPro" id="IPR000763">
    <property type="entry name" value="Catalase_peroxidase"/>
</dbReference>
<dbReference type="HAMAP" id="MF_01961">
    <property type="entry name" value="Catal_peroxid"/>
    <property type="match status" value="1"/>
</dbReference>
<dbReference type="Gene3D" id="1.10.520.10">
    <property type="match status" value="2"/>
</dbReference>
<dbReference type="RefSeq" id="WP_076427948.1">
    <property type="nucleotide sequence ID" value="NZ_FTNO01000001.1"/>
</dbReference>
<keyword evidence="2 9" id="KW-0349">Heme</keyword>
<evidence type="ECO:0000313" key="12">
    <source>
        <dbReference type="EMBL" id="SIQ88474.1"/>
    </source>
</evidence>
<gene>
    <name evidence="9" type="primary">katG</name>
    <name evidence="12" type="ORF">SAMN05421858_0691</name>
</gene>
<dbReference type="AlphaFoldDB" id="A0A1N6WEJ4"/>
<evidence type="ECO:0000259" key="11">
    <source>
        <dbReference type="PROSITE" id="PS50873"/>
    </source>
</evidence>
<keyword evidence="1 9" id="KW-0575">Peroxidase</keyword>
<dbReference type="Pfam" id="PF00141">
    <property type="entry name" value="peroxidase"/>
    <property type="match status" value="2"/>
</dbReference>
<keyword evidence="6 9" id="KW-0376">Hydrogen peroxide</keyword>
<evidence type="ECO:0000256" key="10">
    <source>
        <dbReference type="RuleBase" id="RU003451"/>
    </source>
</evidence>
<dbReference type="EC" id="1.11.1.21" evidence="9 10"/>
<comment type="caution">
    <text evidence="9">Lacks conserved residue(s) required for the propagation of feature annotation.</text>
</comment>
<keyword evidence="5 9" id="KW-0408">Iron</keyword>
<protein>
    <recommendedName>
        <fullName evidence="9 10">Catalase-peroxidase</fullName>
        <shortName evidence="9">CP</shortName>
        <ecNumber evidence="9 10">1.11.1.21</ecNumber>
    </recommendedName>
    <alternativeName>
        <fullName evidence="9">Peroxidase/catalase</fullName>
    </alternativeName>
</protein>
<dbReference type="PROSITE" id="PS50873">
    <property type="entry name" value="PEROXIDASE_4"/>
    <property type="match status" value="1"/>
</dbReference>
<dbReference type="GO" id="GO:0042744">
    <property type="term" value="P:hydrogen peroxide catabolic process"/>
    <property type="evidence" value="ECO:0007669"/>
    <property type="project" value="UniProtKB-KW"/>
</dbReference>
<feature type="cross-link" description="Tryptophyl-tyrosyl-methioninium (Tyr-Met) (with Trp-79)" evidence="9">
    <location>
        <begin position="202"/>
        <end position="228"/>
    </location>
</feature>
<dbReference type="PRINTS" id="PR00460">
    <property type="entry name" value="BPEROXIDASE"/>
</dbReference>
<dbReference type="GO" id="GO:0070301">
    <property type="term" value="P:cellular response to hydrogen peroxide"/>
    <property type="evidence" value="ECO:0007669"/>
    <property type="project" value="TreeGrafter"/>
</dbReference>
<dbReference type="PANTHER" id="PTHR30555:SF0">
    <property type="entry name" value="CATALASE-PEROXIDASE"/>
    <property type="match status" value="1"/>
</dbReference>
<feature type="binding site" description="axial binding residue" evidence="9">
    <location>
        <position position="243"/>
    </location>
    <ligand>
        <name>heme b</name>
        <dbReference type="ChEBI" id="CHEBI:60344"/>
    </ligand>
    <ligandPart>
        <name>Fe</name>
        <dbReference type="ChEBI" id="CHEBI:18248"/>
    </ligandPart>
</feature>
<comment type="function">
    <text evidence="9">Bifunctional enzyme with both catalase and broad-spectrum peroxidase activity.</text>
</comment>
<dbReference type="Proteomes" id="UP000186914">
    <property type="component" value="Unassembled WGS sequence"/>
</dbReference>
<comment type="subunit">
    <text evidence="9">Homodimer or homotetramer.</text>
</comment>
<feature type="active site" description="Proton acceptor" evidence="9">
    <location>
        <position position="80"/>
    </location>
</feature>
<dbReference type="InterPro" id="IPR010255">
    <property type="entry name" value="Haem_peroxidase_sf"/>
</dbReference>
<keyword evidence="3 9" id="KW-0479">Metal-binding</keyword>
<keyword evidence="4 9" id="KW-0560">Oxidoreductase</keyword>
<dbReference type="OrthoDB" id="358790at2157"/>
<feature type="site" description="Transition state stabilizer" evidence="9">
    <location>
        <position position="76"/>
    </location>
</feature>
<evidence type="ECO:0000256" key="8">
    <source>
        <dbReference type="ARBA" id="ARBA00051651"/>
    </source>
</evidence>
<evidence type="ECO:0000256" key="9">
    <source>
        <dbReference type="HAMAP-Rule" id="MF_01961"/>
    </source>
</evidence>
<dbReference type="NCBIfam" id="TIGR00198">
    <property type="entry name" value="cat_per_HPI"/>
    <property type="match status" value="1"/>
</dbReference>
<proteinExistence type="inferred from homology"/>
<evidence type="ECO:0000256" key="1">
    <source>
        <dbReference type="ARBA" id="ARBA00022559"/>
    </source>
</evidence>
<comment type="catalytic activity">
    <reaction evidence="8 9 10">
        <text>H2O2 + AH2 = A + 2 H2O</text>
        <dbReference type="Rhea" id="RHEA:30275"/>
        <dbReference type="ChEBI" id="CHEBI:13193"/>
        <dbReference type="ChEBI" id="CHEBI:15377"/>
        <dbReference type="ChEBI" id="CHEBI:16240"/>
        <dbReference type="ChEBI" id="CHEBI:17499"/>
        <dbReference type="EC" id="1.11.1.21"/>
    </reaction>
</comment>
<evidence type="ECO:0000256" key="4">
    <source>
        <dbReference type="ARBA" id="ARBA00023002"/>
    </source>
</evidence>
<dbReference type="GO" id="GO:0004096">
    <property type="term" value="F:catalase activity"/>
    <property type="evidence" value="ECO:0007669"/>
    <property type="project" value="UniProtKB-UniRule"/>
</dbReference>
<comment type="PTM">
    <text evidence="9">Formation of the three residue Trp-Tyr-Met cross-link is important for the catalase, but not the peroxidase activity of the enzyme.</text>
</comment>
<dbReference type="FunFam" id="1.10.520.10:FF:000002">
    <property type="entry name" value="Catalase-peroxidase"/>
    <property type="match status" value="1"/>
</dbReference>
<comment type="cofactor">
    <cofactor evidence="9">
        <name>heme b</name>
        <dbReference type="ChEBI" id="CHEBI:60344"/>
    </cofactor>
    <text evidence="9">Binds 1 heme b (iron(II)-protoporphyrin IX) group per dimer.</text>
</comment>